<evidence type="ECO:0000256" key="3">
    <source>
        <dbReference type="ARBA" id="ARBA00022676"/>
    </source>
</evidence>
<comment type="caution">
    <text evidence="13">The sequence shown here is derived from an EMBL/GenBank/DDBJ whole genome shotgun (WGS) entry which is preliminary data.</text>
</comment>
<protein>
    <submittedName>
        <fullName evidence="13">Transglycosylase domain-containing protein</fullName>
        <ecNumber evidence="13">2.4.-.-</ecNumber>
    </submittedName>
</protein>
<evidence type="ECO:0000313" key="13">
    <source>
        <dbReference type="EMBL" id="MDN4473850.1"/>
    </source>
</evidence>
<keyword evidence="1" id="KW-0121">Carboxypeptidase</keyword>
<feature type="region of interest" description="Disordered" evidence="9">
    <location>
        <begin position="672"/>
        <end position="751"/>
    </location>
</feature>
<evidence type="ECO:0000256" key="9">
    <source>
        <dbReference type="SAM" id="MobiDB-lite"/>
    </source>
</evidence>
<organism evidence="13 14">
    <name type="scientific">Demequina zhanjiangensis</name>
    <dbReference type="NCBI Taxonomy" id="3051659"/>
    <lineage>
        <taxon>Bacteria</taxon>
        <taxon>Bacillati</taxon>
        <taxon>Actinomycetota</taxon>
        <taxon>Actinomycetes</taxon>
        <taxon>Micrococcales</taxon>
        <taxon>Demequinaceae</taxon>
        <taxon>Demequina</taxon>
    </lineage>
</organism>
<feature type="compositionally biased region" description="Pro residues" evidence="9">
    <location>
        <begin position="722"/>
        <end position="738"/>
    </location>
</feature>
<dbReference type="SUPFAM" id="SSF53955">
    <property type="entry name" value="Lysozyme-like"/>
    <property type="match status" value="1"/>
</dbReference>
<dbReference type="Pfam" id="PF00912">
    <property type="entry name" value="Transgly"/>
    <property type="match status" value="1"/>
</dbReference>
<keyword evidence="2" id="KW-0645">Protease</keyword>
<keyword evidence="3 13" id="KW-0328">Glycosyltransferase</keyword>
<dbReference type="InterPro" id="IPR050396">
    <property type="entry name" value="Glycosyltr_51/Transpeptidase"/>
</dbReference>
<evidence type="ECO:0000259" key="12">
    <source>
        <dbReference type="Pfam" id="PF00912"/>
    </source>
</evidence>
<sequence length="751" mass="79784">MSDERQAPRRQSMRPTSSGAAERTAPTRRATGAQPTRKGSGGGFTGSGDGKAPIKGTPPEDSKPAWKVWTKRIGIGALVAGLVVFTAGAIGLFVKYQSLPELTASDFALYQSSTLYYADGETVMATLGEAEREIVDSEDISVHMKDAIVAAEDRSFWTNSGVDLMGTARALYRTIVLNDRQGGSTITQQYVERYYSGETVTDIPGKIEEALMALKVGSTQEKEEVLANYLNTIYFGRGAYGIEKAAEEYFGKTAADLTISESAMLAGIVPAPSAWDPRLDPDRAEQRWNYVLDGMVETGAITQEERDAQTFPEWIPYDQSDTYAGPTGYLIRSALDEVVATTDYTMEQIETLGLSIVTTISPTHQAAAEAAVAGMPDDHDENLRVAAVTVDSATGAITSMYGGADYLTVQRNAVTQDIAQAGSTFKPFALIAGLSQGIGLGTEYLANNNMVLEGYDNPVRNFGGANYGVIDLVRATQNSVNTAFVQLTNDVGPENVMQAAIDAGIPEDTQDLNANPSVVLGAAAPHPLDMASAYATISAGGVRTDTFMVQSITDADGETTYEHEAVSRRVFDEGVIADTTYAMQQVVKFGSGRTANQLGRDIAGKTGTSNDNKSAWFVGFTPQIVGAVALYQVGEDGSQENITTFGGYPQITGSTVPTDVWTEMMRPILDEYPAESFPPRANVGTDTPLEPTTSPTPEPTPEVTETTEAPEPEPEPTQTTEPPAPSPSPTQTTPPSPAPTVAASPGPPGQG</sequence>
<gene>
    <name evidence="13" type="ORF">QQX04_12665</name>
</gene>
<evidence type="ECO:0000256" key="10">
    <source>
        <dbReference type="SAM" id="Phobius"/>
    </source>
</evidence>
<dbReference type="InterPro" id="IPR023346">
    <property type="entry name" value="Lysozyme-like_dom_sf"/>
</dbReference>
<dbReference type="EC" id="2.4.-.-" evidence="13"/>
<dbReference type="Gene3D" id="3.40.710.10">
    <property type="entry name" value="DD-peptidase/beta-lactamase superfamily"/>
    <property type="match status" value="1"/>
</dbReference>
<dbReference type="PANTHER" id="PTHR32282:SF34">
    <property type="entry name" value="PENICILLIN-BINDING PROTEIN 1A"/>
    <property type="match status" value="1"/>
</dbReference>
<dbReference type="InterPro" id="IPR001460">
    <property type="entry name" value="PCN-bd_Tpept"/>
</dbReference>
<proteinExistence type="predicted"/>
<dbReference type="Pfam" id="PF00905">
    <property type="entry name" value="Transpeptidase"/>
    <property type="match status" value="1"/>
</dbReference>
<evidence type="ECO:0000256" key="4">
    <source>
        <dbReference type="ARBA" id="ARBA00022679"/>
    </source>
</evidence>
<dbReference type="InterPro" id="IPR012338">
    <property type="entry name" value="Beta-lactam/transpept-like"/>
</dbReference>
<keyword evidence="6" id="KW-0511">Multifunctional enzyme</keyword>
<dbReference type="EMBL" id="JAUHPV010000008">
    <property type="protein sequence ID" value="MDN4473850.1"/>
    <property type="molecule type" value="Genomic_DNA"/>
</dbReference>
<feature type="compositionally biased region" description="Gly residues" evidence="9">
    <location>
        <begin position="39"/>
        <end position="49"/>
    </location>
</feature>
<keyword evidence="4 13" id="KW-0808">Transferase</keyword>
<keyword evidence="5" id="KW-0378">Hydrolase</keyword>
<keyword evidence="10" id="KW-1133">Transmembrane helix</keyword>
<evidence type="ECO:0000256" key="8">
    <source>
        <dbReference type="ARBA" id="ARBA00049902"/>
    </source>
</evidence>
<dbReference type="PANTHER" id="PTHR32282">
    <property type="entry name" value="BINDING PROTEIN TRANSPEPTIDASE, PUTATIVE-RELATED"/>
    <property type="match status" value="1"/>
</dbReference>
<evidence type="ECO:0000256" key="2">
    <source>
        <dbReference type="ARBA" id="ARBA00022670"/>
    </source>
</evidence>
<feature type="domain" description="Glycosyl transferase family 51" evidence="12">
    <location>
        <begin position="122"/>
        <end position="295"/>
    </location>
</feature>
<comment type="catalytic activity">
    <reaction evidence="7">
        <text>Preferential cleavage: (Ac)2-L-Lys-D-Ala-|-D-Ala. Also transpeptidation of peptidyl-alanyl moieties that are N-acyl substituents of D-alanine.</text>
        <dbReference type="EC" id="3.4.16.4"/>
    </reaction>
</comment>
<evidence type="ECO:0000256" key="1">
    <source>
        <dbReference type="ARBA" id="ARBA00022645"/>
    </source>
</evidence>
<dbReference type="RefSeq" id="WP_301129777.1">
    <property type="nucleotide sequence ID" value="NZ_JAUHPV010000008.1"/>
</dbReference>
<evidence type="ECO:0000313" key="14">
    <source>
        <dbReference type="Proteomes" id="UP001172738"/>
    </source>
</evidence>
<name>A0ABT8G3Y8_9MICO</name>
<accession>A0ABT8G3Y8</accession>
<dbReference type="SUPFAM" id="SSF56601">
    <property type="entry name" value="beta-lactamase/transpeptidase-like"/>
    <property type="match status" value="1"/>
</dbReference>
<feature type="compositionally biased region" description="Low complexity" evidence="9">
    <location>
        <begin position="19"/>
        <end position="37"/>
    </location>
</feature>
<dbReference type="Proteomes" id="UP001172738">
    <property type="component" value="Unassembled WGS sequence"/>
</dbReference>
<feature type="transmembrane region" description="Helical" evidence="10">
    <location>
        <begin position="73"/>
        <end position="94"/>
    </location>
</feature>
<dbReference type="InterPro" id="IPR001264">
    <property type="entry name" value="Glyco_trans_51"/>
</dbReference>
<dbReference type="Gene3D" id="1.10.3810.10">
    <property type="entry name" value="Biosynthetic peptidoglycan transglycosylase-like"/>
    <property type="match status" value="1"/>
</dbReference>
<keyword evidence="14" id="KW-1185">Reference proteome</keyword>
<dbReference type="GO" id="GO:0016757">
    <property type="term" value="F:glycosyltransferase activity"/>
    <property type="evidence" value="ECO:0007669"/>
    <property type="project" value="UniProtKB-KW"/>
</dbReference>
<feature type="region of interest" description="Disordered" evidence="9">
    <location>
        <begin position="1"/>
        <end position="64"/>
    </location>
</feature>
<evidence type="ECO:0000256" key="7">
    <source>
        <dbReference type="ARBA" id="ARBA00034000"/>
    </source>
</evidence>
<keyword evidence="10" id="KW-0812">Transmembrane</keyword>
<evidence type="ECO:0000256" key="6">
    <source>
        <dbReference type="ARBA" id="ARBA00023268"/>
    </source>
</evidence>
<evidence type="ECO:0000259" key="11">
    <source>
        <dbReference type="Pfam" id="PF00905"/>
    </source>
</evidence>
<comment type="catalytic activity">
    <reaction evidence="8">
        <text>[GlcNAc-(1-&gt;4)-Mur2Ac(oyl-L-Ala-gamma-D-Glu-L-Lys-D-Ala-D-Ala)](n)-di-trans,octa-cis-undecaprenyl diphosphate + beta-D-GlcNAc-(1-&gt;4)-Mur2Ac(oyl-L-Ala-gamma-D-Glu-L-Lys-D-Ala-D-Ala)-di-trans,octa-cis-undecaprenyl diphosphate = [GlcNAc-(1-&gt;4)-Mur2Ac(oyl-L-Ala-gamma-D-Glu-L-Lys-D-Ala-D-Ala)](n+1)-di-trans,octa-cis-undecaprenyl diphosphate + di-trans,octa-cis-undecaprenyl diphosphate + H(+)</text>
        <dbReference type="Rhea" id="RHEA:23708"/>
        <dbReference type="Rhea" id="RHEA-COMP:9602"/>
        <dbReference type="Rhea" id="RHEA-COMP:9603"/>
        <dbReference type="ChEBI" id="CHEBI:15378"/>
        <dbReference type="ChEBI" id="CHEBI:58405"/>
        <dbReference type="ChEBI" id="CHEBI:60033"/>
        <dbReference type="ChEBI" id="CHEBI:78435"/>
        <dbReference type="EC" id="2.4.99.28"/>
    </reaction>
</comment>
<dbReference type="InterPro" id="IPR036950">
    <property type="entry name" value="PBP_transglycosylase"/>
</dbReference>
<feature type="domain" description="Penicillin-binding protein transpeptidase" evidence="11">
    <location>
        <begin position="386"/>
        <end position="634"/>
    </location>
</feature>
<reference evidence="13" key="1">
    <citation type="submission" date="2023-06" db="EMBL/GenBank/DDBJ databases">
        <title>SYSU T00b26.</title>
        <authorList>
            <person name="Gao L."/>
            <person name="Fang B.-Z."/>
            <person name="Li W.-J."/>
        </authorList>
    </citation>
    <scope>NUCLEOTIDE SEQUENCE</scope>
    <source>
        <strain evidence="13">SYSU T00b26</strain>
    </source>
</reference>
<keyword evidence="10" id="KW-0472">Membrane</keyword>
<evidence type="ECO:0000256" key="5">
    <source>
        <dbReference type="ARBA" id="ARBA00022801"/>
    </source>
</evidence>